<dbReference type="InterPro" id="IPR003362">
    <property type="entry name" value="Bact_transf"/>
</dbReference>
<dbReference type="EMBL" id="SOAU01000001">
    <property type="protein sequence ID" value="TDT18505.1"/>
    <property type="molecule type" value="Genomic_DNA"/>
</dbReference>
<feature type="transmembrane region" description="Helical" evidence="3">
    <location>
        <begin position="89"/>
        <end position="112"/>
    </location>
</feature>
<dbReference type="PANTHER" id="PTHR30576">
    <property type="entry name" value="COLANIC BIOSYNTHESIS UDP-GLUCOSE LIPID CARRIER TRANSFERASE"/>
    <property type="match status" value="1"/>
</dbReference>
<dbReference type="Proteomes" id="UP000294558">
    <property type="component" value="Unassembled WGS sequence"/>
</dbReference>
<proteinExistence type="inferred from homology"/>
<comment type="similarity">
    <text evidence="1">Belongs to the bacterial sugar transferase family.</text>
</comment>
<feature type="region of interest" description="Disordered" evidence="2">
    <location>
        <begin position="295"/>
        <end position="315"/>
    </location>
</feature>
<keyword evidence="5" id="KW-0808">Transferase</keyword>
<evidence type="ECO:0000259" key="4">
    <source>
        <dbReference type="Pfam" id="PF02397"/>
    </source>
</evidence>
<dbReference type="AlphaFoldDB" id="A0A4R7I4Q3"/>
<evidence type="ECO:0000313" key="6">
    <source>
        <dbReference type="Proteomes" id="UP000294558"/>
    </source>
</evidence>
<dbReference type="PANTHER" id="PTHR30576:SF0">
    <property type="entry name" value="UNDECAPRENYL-PHOSPHATE N-ACETYLGALACTOSAMINYL 1-PHOSPHATE TRANSFERASE-RELATED"/>
    <property type="match status" value="1"/>
</dbReference>
<keyword evidence="3" id="KW-1133">Transmembrane helix</keyword>
<feature type="compositionally biased region" description="Basic and acidic residues" evidence="2">
    <location>
        <begin position="39"/>
        <end position="62"/>
    </location>
</feature>
<dbReference type="GO" id="GO:0016780">
    <property type="term" value="F:phosphotransferase activity, for other substituted phosphate groups"/>
    <property type="evidence" value="ECO:0007669"/>
    <property type="project" value="TreeGrafter"/>
</dbReference>
<organism evidence="5 6">
    <name type="scientific">Ilumatobacter fluminis</name>
    <dbReference type="NCBI Taxonomy" id="467091"/>
    <lineage>
        <taxon>Bacteria</taxon>
        <taxon>Bacillati</taxon>
        <taxon>Actinomycetota</taxon>
        <taxon>Acidimicrobiia</taxon>
        <taxon>Acidimicrobiales</taxon>
        <taxon>Ilumatobacteraceae</taxon>
        <taxon>Ilumatobacter</taxon>
    </lineage>
</organism>
<dbReference type="Pfam" id="PF02397">
    <property type="entry name" value="Bac_transf"/>
    <property type="match status" value="1"/>
</dbReference>
<evidence type="ECO:0000256" key="1">
    <source>
        <dbReference type="ARBA" id="ARBA00006464"/>
    </source>
</evidence>
<feature type="domain" description="Bacterial sugar transferase" evidence="4">
    <location>
        <begin position="87"/>
        <end position="262"/>
    </location>
</feature>
<gene>
    <name evidence="5" type="ORF">BDK89_4126</name>
</gene>
<reference evidence="5 6" key="1">
    <citation type="submission" date="2019-03" db="EMBL/GenBank/DDBJ databases">
        <title>Sequencing the genomes of 1000 actinobacteria strains.</title>
        <authorList>
            <person name="Klenk H.-P."/>
        </authorList>
    </citation>
    <scope>NUCLEOTIDE SEQUENCE [LARGE SCALE GENOMIC DNA]</scope>
    <source>
        <strain evidence="5 6">DSM 18936</strain>
    </source>
</reference>
<keyword evidence="3" id="KW-0812">Transmembrane</keyword>
<comment type="caution">
    <text evidence="5">The sequence shown here is derived from an EMBL/GenBank/DDBJ whole genome shotgun (WGS) entry which is preliminary data.</text>
</comment>
<name>A0A4R7I4Q3_9ACTN</name>
<keyword evidence="3" id="KW-0472">Membrane</keyword>
<evidence type="ECO:0000256" key="2">
    <source>
        <dbReference type="SAM" id="MobiDB-lite"/>
    </source>
</evidence>
<evidence type="ECO:0000256" key="3">
    <source>
        <dbReference type="SAM" id="Phobius"/>
    </source>
</evidence>
<protein>
    <submittedName>
        <fullName evidence="5">Lipopolysaccharide/colanic/teichoic acid biosynthesis glycosyltransferase</fullName>
    </submittedName>
</protein>
<accession>A0A4R7I4Q3</accession>
<feature type="region of interest" description="Disordered" evidence="2">
    <location>
        <begin position="1"/>
        <end position="62"/>
    </location>
</feature>
<evidence type="ECO:0000313" key="5">
    <source>
        <dbReference type="EMBL" id="TDT18505.1"/>
    </source>
</evidence>
<keyword evidence="6" id="KW-1185">Reference proteome</keyword>
<sequence length="315" mass="33936">MSRQNRWVLTGPPSLGSAAEGFSNHQAGRKRVAAGTARADIKRHQDGNGEEMERGEASSHDRRGVVVTAATIAGAAPQQRAAMSPSKRAFDVVVGAVLCVITLPLLLALATWSGVRLRAWPFFVQERVGLGQQPIRIVKIRTLSPQTPAYLDKSELLEHGGEQRWAAALRKSHLDELPQFWQVVAGTLSLVGPRPMIASIVERMPAESACLRHSIRPGVTGPWQISVDGGSLLDDACDYDLAYVRRASARVDLSIIAWTTAQAVGASERSKAWVFNLMRVDIELPDGRCSDLVGVGNESDAGADETTHPASLHAS</sequence>